<sequence>MGGGGGCRAHGRAFSGFRCACHAIAGQKRRFRYPRRMLNKRGISGGLK</sequence>
<dbReference type="EMBL" id="AP018828">
    <property type="protein sequence ID" value="BBF82400.1"/>
    <property type="molecule type" value="Genomic_DNA"/>
</dbReference>
<protein>
    <submittedName>
        <fullName evidence="1">Uncharacterized protein</fullName>
    </submittedName>
</protein>
<dbReference type="AlphaFoldDB" id="A0A3G9G500"/>
<name>A0A3G9G500_9CAUL</name>
<accession>A0A3G9G500</accession>
<reference evidence="2" key="2">
    <citation type="journal article" date="2017" name="Plant Physiol. Biochem.">
        <title>Differential oxidative and antioxidative response of duckweed Lemna minor toward plant growth promoting/inhibiting bacteria.</title>
        <authorList>
            <person name="Ishizawa H."/>
            <person name="Kuroda M."/>
            <person name="Morikawa M."/>
            <person name="Ike M."/>
        </authorList>
    </citation>
    <scope>NUCLEOTIDE SEQUENCE [LARGE SCALE GENOMIC DNA]</scope>
    <source>
        <strain evidence="2">M6</strain>
    </source>
</reference>
<evidence type="ECO:0000313" key="2">
    <source>
        <dbReference type="Proteomes" id="UP000278756"/>
    </source>
</evidence>
<gene>
    <name evidence="1" type="ORF">EM6_3037</name>
</gene>
<proteinExistence type="predicted"/>
<organism evidence="1 2">
    <name type="scientific">Asticcacaulis excentricus</name>
    <dbReference type="NCBI Taxonomy" id="78587"/>
    <lineage>
        <taxon>Bacteria</taxon>
        <taxon>Pseudomonadati</taxon>
        <taxon>Pseudomonadota</taxon>
        <taxon>Alphaproteobacteria</taxon>
        <taxon>Caulobacterales</taxon>
        <taxon>Caulobacteraceae</taxon>
        <taxon>Asticcacaulis</taxon>
    </lineage>
</organism>
<reference evidence="2" key="1">
    <citation type="journal article" date="2017" name="Biotechnol. Biofuels">
        <title>Evaluation of environmental bacterial communities as a factor affecting the growth of duckweed Lemna minor.</title>
        <authorList>
            <person name="Ishizawa H."/>
            <person name="Kuroda M."/>
            <person name="Morikawa M."/>
            <person name="Ike M."/>
        </authorList>
    </citation>
    <scope>NUCLEOTIDE SEQUENCE [LARGE SCALE GENOMIC DNA]</scope>
    <source>
        <strain evidence="2">M6</strain>
    </source>
</reference>
<evidence type="ECO:0000313" key="1">
    <source>
        <dbReference type="EMBL" id="BBF82400.1"/>
    </source>
</evidence>
<dbReference type="Proteomes" id="UP000278756">
    <property type="component" value="Chromosome 2"/>
</dbReference>